<name>A0A7W7QPS7_9ACTN</name>
<evidence type="ECO:0000313" key="2">
    <source>
        <dbReference type="Proteomes" id="UP000552644"/>
    </source>
</evidence>
<proteinExistence type="predicted"/>
<keyword evidence="1" id="KW-0418">Kinase</keyword>
<gene>
    <name evidence="1" type="ORF">FHS44_004541</name>
</gene>
<protein>
    <submittedName>
        <fullName evidence="1">Guanylate kinase</fullName>
        <ecNumber evidence="1">2.7.4.8</ecNumber>
    </submittedName>
</protein>
<dbReference type="SUPFAM" id="SSF52540">
    <property type="entry name" value="P-loop containing nucleoside triphosphate hydrolases"/>
    <property type="match status" value="1"/>
</dbReference>
<sequence>MPGIVLYGPPAAGKDTITTELEKLDRRYQAFARLKSGGGRTRGYRITTDAAIAELREGGDAIWENSRYGATYVVDRPGLAQSLEEGIPVVHLGQVEAVSRITESIPDRWLVVSLWCPRDVAEERIVARGSTDLAERLYAWDATGPLVGADLAINTAKVSPEQAAQLIDTEVRRVADL</sequence>
<evidence type="ECO:0000313" key="1">
    <source>
        <dbReference type="EMBL" id="MBB4917433.1"/>
    </source>
</evidence>
<dbReference type="InterPro" id="IPR027417">
    <property type="entry name" value="P-loop_NTPase"/>
</dbReference>
<dbReference type="RefSeq" id="WP_184717641.1">
    <property type="nucleotide sequence ID" value="NZ_JACHJP010000004.1"/>
</dbReference>
<dbReference type="EC" id="2.7.4.8" evidence="1"/>
<dbReference type="Proteomes" id="UP000552644">
    <property type="component" value="Unassembled WGS sequence"/>
</dbReference>
<keyword evidence="2" id="KW-1185">Reference proteome</keyword>
<keyword evidence="1" id="KW-0808">Transferase</keyword>
<accession>A0A7W7QPS7</accession>
<dbReference type="AlphaFoldDB" id="A0A7W7QPS7"/>
<comment type="caution">
    <text evidence="1">The sequence shown here is derived from an EMBL/GenBank/DDBJ whole genome shotgun (WGS) entry which is preliminary data.</text>
</comment>
<organism evidence="1 2">
    <name type="scientific">Streptosporangium saharense</name>
    <dbReference type="NCBI Taxonomy" id="1706840"/>
    <lineage>
        <taxon>Bacteria</taxon>
        <taxon>Bacillati</taxon>
        <taxon>Actinomycetota</taxon>
        <taxon>Actinomycetes</taxon>
        <taxon>Streptosporangiales</taxon>
        <taxon>Streptosporangiaceae</taxon>
        <taxon>Streptosporangium</taxon>
    </lineage>
</organism>
<dbReference type="GO" id="GO:0004385">
    <property type="term" value="F:GMP kinase activity"/>
    <property type="evidence" value="ECO:0007669"/>
    <property type="project" value="UniProtKB-EC"/>
</dbReference>
<dbReference type="Gene3D" id="3.40.50.300">
    <property type="entry name" value="P-loop containing nucleotide triphosphate hydrolases"/>
    <property type="match status" value="1"/>
</dbReference>
<dbReference type="EMBL" id="JACHJP010000004">
    <property type="protein sequence ID" value="MBB4917433.1"/>
    <property type="molecule type" value="Genomic_DNA"/>
</dbReference>
<reference evidence="1 2" key="1">
    <citation type="submission" date="2020-08" db="EMBL/GenBank/DDBJ databases">
        <title>Genomic Encyclopedia of Type Strains, Phase III (KMG-III): the genomes of soil and plant-associated and newly described type strains.</title>
        <authorList>
            <person name="Whitman W."/>
        </authorList>
    </citation>
    <scope>NUCLEOTIDE SEQUENCE [LARGE SCALE GENOMIC DNA]</scope>
    <source>
        <strain evidence="1 2">CECT 8840</strain>
    </source>
</reference>